<sequence>MYERSQRHSEEDDRRGYASPASGWIAGSRNPHPIFVSACFTGPTSLADTASFRSGRFPGYPLLKVICIIHWIPELHCMRLWVPIPQLLNLPYRHYVEILQSEARSSRPAPTSAAICHSPGLISLWRLAHRIVTTTRVLTPMAEMLSAGPRYPGIVAFPRFVHVLVQVGRDFPFPQFRIIGSRSLNAVIMRHAWFDDVQVESVRDENSLNATSVW</sequence>
<name>B6GYX6_PENRW</name>
<gene>
    <name evidence="1" type="ORF">Pc12g09100</name>
    <name evidence="1" type="ORF">PCH_Pc12g09100</name>
</gene>
<dbReference type="EMBL" id="AM920427">
    <property type="protein sequence ID" value="CAP80537.1"/>
    <property type="molecule type" value="Genomic_DNA"/>
</dbReference>
<dbReference type="OrthoDB" id="4303500at2759"/>
<organism evidence="1 2">
    <name type="scientific">Penicillium rubens (strain ATCC 28089 / DSM 1075 / NRRL 1951 / Wisconsin 54-1255)</name>
    <name type="common">Penicillium chrysogenum</name>
    <dbReference type="NCBI Taxonomy" id="500485"/>
    <lineage>
        <taxon>Eukaryota</taxon>
        <taxon>Fungi</taxon>
        <taxon>Dikarya</taxon>
        <taxon>Ascomycota</taxon>
        <taxon>Pezizomycotina</taxon>
        <taxon>Eurotiomycetes</taxon>
        <taxon>Eurotiomycetidae</taxon>
        <taxon>Eurotiales</taxon>
        <taxon>Aspergillaceae</taxon>
        <taxon>Penicillium</taxon>
        <taxon>Penicillium chrysogenum species complex</taxon>
    </lineage>
</organism>
<evidence type="ECO:0000313" key="2">
    <source>
        <dbReference type="Proteomes" id="UP000000724"/>
    </source>
</evidence>
<dbReference type="HOGENOM" id="CLU_1289321_0_0_1"/>
<dbReference type="Proteomes" id="UP000000724">
    <property type="component" value="Contig Pc00c12"/>
</dbReference>
<protein>
    <submittedName>
        <fullName evidence="1">Uncharacterized protein</fullName>
    </submittedName>
</protein>
<keyword evidence="2" id="KW-1185">Reference proteome</keyword>
<accession>B6GYX6</accession>
<reference evidence="1 2" key="1">
    <citation type="journal article" date="2008" name="Nat. Biotechnol.">
        <title>Genome sequencing and analysis of the filamentous fungus Penicillium chrysogenum.</title>
        <authorList>
            <person name="van den Berg M.A."/>
            <person name="Albang R."/>
            <person name="Albermann K."/>
            <person name="Badger J.H."/>
            <person name="Daran J.-M."/>
            <person name="Driessen A.J.M."/>
            <person name="Garcia-Estrada C."/>
            <person name="Fedorova N.D."/>
            <person name="Harris D.M."/>
            <person name="Heijne W.H.M."/>
            <person name="Joardar V.S."/>
            <person name="Kiel J.A.K.W."/>
            <person name="Kovalchuk A."/>
            <person name="Martin J.F."/>
            <person name="Nierman W.C."/>
            <person name="Nijland J.G."/>
            <person name="Pronk J.T."/>
            <person name="Roubos J.A."/>
            <person name="van der Klei I.J."/>
            <person name="van Peij N.N.M.E."/>
            <person name="Veenhuis M."/>
            <person name="von Doehren H."/>
            <person name="Wagner C."/>
            <person name="Wortman J.R."/>
            <person name="Bovenberg R.A.L."/>
        </authorList>
    </citation>
    <scope>NUCLEOTIDE SEQUENCE [LARGE SCALE GENOMIC DNA]</scope>
    <source>
        <strain evidence="2">ATCC 28089 / DSM 1075 / NRRL 1951 / Wisconsin 54-1255</strain>
    </source>
</reference>
<evidence type="ECO:0000313" key="1">
    <source>
        <dbReference type="EMBL" id="CAP80537.1"/>
    </source>
</evidence>
<dbReference type="VEuPathDB" id="FungiDB:PCH_Pc12g09100"/>
<proteinExistence type="predicted"/>
<dbReference type="AlphaFoldDB" id="B6GYX6"/>